<organism evidence="2 3">
    <name type="scientific">Chamaesiphon polymorphus CCALA 037</name>
    <dbReference type="NCBI Taxonomy" id="2107692"/>
    <lineage>
        <taxon>Bacteria</taxon>
        <taxon>Bacillati</taxon>
        <taxon>Cyanobacteriota</taxon>
        <taxon>Cyanophyceae</taxon>
        <taxon>Gomontiellales</taxon>
        <taxon>Chamaesiphonaceae</taxon>
        <taxon>Chamaesiphon</taxon>
    </lineage>
</organism>
<reference evidence="2 3" key="1">
    <citation type="submission" date="2018-03" db="EMBL/GenBank/DDBJ databases">
        <title>The ancient ancestry and fast evolution of plastids.</title>
        <authorList>
            <person name="Moore K.R."/>
            <person name="Magnabosco C."/>
            <person name="Momper L."/>
            <person name="Gold D.A."/>
            <person name="Bosak T."/>
            <person name="Fournier G.P."/>
        </authorList>
    </citation>
    <scope>NUCLEOTIDE SEQUENCE [LARGE SCALE GENOMIC DNA]</scope>
    <source>
        <strain evidence="2 3">CCALA 037</strain>
    </source>
</reference>
<evidence type="ECO:0000313" key="3">
    <source>
        <dbReference type="Proteomes" id="UP000238937"/>
    </source>
</evidence>
<name>A0A2T1GGX8_9CYAN</name>
<gene>
    <name evidence="2" type="ORF">C7B77_10190</name>
</gene>
<evidence type="ECO:0000256" key="1">
    <source>
        <dbReference type="SAM" id="Phobius"/>
    </source>
</evidence>
<keyword evidence="1" id="KW-0812">Transmembrane</keyword>
<dbReference type="OrthoDB" id="9849662at2"/>
<dbReference type="AlphaFoldDB" id="A0A2T1GGX8"/>
<accession>A0A2T1GGX8</accession>
<dbReference type="RefSeq" id="WP_106303706.1">
    <property type="nucleotide sequence ID" value="NZ_PVWO01000101.1"/>
</dbReference>
<protein>
    <submittedName>
        <fullName evidence="2">Uncharacterized protein</fullName>
    </submittedName>
</protein>
<feature type="transmembrane region" description="Helical" evidence="1">
    <location>
        <begin position="6"/>
        <end position="27"/>
    </location>
</feature>
<keyword evidence="3" id="KW-1185">Reference proteome</keyword>
<dbReference type="EMBL" id="PVWO01000101">
    <property type="protein sequence ID" value="PSB56938.1"/>
    <property type="molecule type" value="Genomic_DNA"/>
</dbReference>
<evidence type="ECO:0000313" key="2">
    <source>
        <dbReference type="EMBL" id="PSB56938.1"/>
    </source>
</evidence>
<comment type="caution">
    <text evidence="2">The sequence shown here is derived from an EMBL/GenBank/DDBJ whole genome shotgun (WGS) entry which is preliminary data.</text>
</comment>
<sequence length="97" mass="10923">MNQIFTVNLIWGLIPFLGMIIGGAFWLHNRRNRIANASIHSLDLAKKVQTIPADELPMSELDLERASAPLGGRDRSIPIDETTDDDDAEPPYIGWFY</sequence>
<dbReference type="Proteomes" id="UP000238937">
    <property type="component" value="Unassembled WGS sequence"/>
</dbReference>
<keyword evidence="1" id="KW-1133">Transmembrane helix</keyword>
<keyword evidence="1" id="KW-0472">Membrane</keyword>
<proteinExistence type="predicted"/>